<name>A0A6J1D9E4_MOMCH</name>
<dbReference type="SUPFAM" id="SSF51045">
    <property type="entry name" value="WW domain"/>
    <property type="match status" value="1"/>
</dbReference>
<dbReference type="PROSITE" id="PS50020">
    <property type="entry name" value="WW_DOMAIN_2"/>
    <property type="match status" value="1"/>
</dbReference>
<sequence>MEVPELSLAPTKFVKISDDDDEMMMMSSSPQKLVESKSCSKKRKLLVLHDHKASVDLQLKDPLPLDWEQCLDLQSGKMYYLNRKTLRKSWNWPKEDYDHHQKLELELELNNINSSSSSSLPAENLMINFRHGQEHGHGGLNSSSNMVALPCLNCHLLVILSKSSPSCPNCKHFHTLFPTHSSSKTTPPNTLPLLN</sequence>
<evidence type="ECO:0000313" key="5">
    <source>
        <dbReference type="RefSeq" id="XP_022150418.1"/>
    </source>
</evidence>
<dbReference type="PANTHER" id="PTHR14791:SF39">
    <property type="entry name" value="OS12G0233100 PROTEIN"/>
    <property type="match status" value="1"/>
</dbReference>
<dbReference type="KEGG" id="mcha:111018581"/>
<dbReference type="RefSeq" id="XP_022150418.1">
    <property type="nucleotide sequence ID" value="XM_022294726.1"/>
</dbReference>
<keyword evidence="2" id="KW-0963">Cytoplasm</keyword>
<accession>A0A6J1D9E4</accession>
<evidence type="ECO:0000259" key="3">
    <source>
        <dbReference type="PROSITE" id="PS50020"/>
    </source>
</evidence>
<evidence type="ECO:0000256" key="1">
    <source>
        <dbReference type="ARBA" id="ARBA00004496"/>
    </source>
</evidence>
<organism evidence="4 5">
    <name type="scientific">Momordica charantia</name>
    <name type="common">Bitter gourd</name>
    <name type="synonym">Balsam pear</name>
    <dbReference type="NCBI Taxonomy" id="3673"/>
    <lineage>
        <taxon>Eukaryota</taxon>
        <taxon>Viridiplantae</taxon>
        <taxon>Streptophyta</taxon>
        <taxon>Embryophyta</taxon>
        <taxon>Tracheophyta</taxon>
        <taxon>Spermatophyta</taxon>
        <taxon>Magnoliopsida</taxon>
        <taxon>eudicotyledons</taxon>
        <taxon>Gunneridae</taxon>
        <taxon>Pentapetalae</taxon>
        <taxon>rosids</taxon>
        <taxon>fabids</taxon>
        <taxon>Cucurbitales</taxon>
        <taxon>Cucurbitaceae</taxon>
        <taxon>Momordiceae</taxon>
        <taxon>Momordica</taxon>
    </lineage>
</organism>
<dbReference type="InterPro" id="IPR051105">
    <property type="entry name" value="WWC/KIBRA_Hippo_Reg"/>
</dbReference>
<dbReference type="PANTHER" id="PTHR14791">
    <property type="entry name" value="BOMB/KIRA PROTEINS"/>
    <property type="match status" value="1"/>
</dbReference>
<gene>
    <name evidence="5" type="primary">LOC111018581</name>
</gene>
<comment type="subcellular location">
    <subcellularLocation>
        <location evidence="1">Cytoplasm</location>
    </subcellularLocation>
</comment>
<dbReference type="Gene3D" id="2.20.70.10">
    <property type="match status" value="1"/>
</dbReference>
<protein>
    <submittedName>
        <fullName evidence="5">Uncharacterized protein LOC111018581</fullName>
    </submittedName>
</protein>
<dbReference type="Proteomes" id="UP000504603">
    <property type="component" value="Unplaced"/>
</dbReference>
<dbReference type="InterPro" id="IPR001202">
    <property type="entry name" value="WW_dom"/>
</dbReference>
<dbReference type="GeneID" id="111018581"/>
<proteinExistence type="predicted"/>
<dbReference type="AlphaFoldDB" id="A0A6J1D9E4"/>
<dbReference type="InterPro" id="IPR036020">
    <property type="entry name" value="WW_dom_sf"/>
</dbReference>
<reference evidence="5" key="1">
    <citation type="submission" date="2025-08" db="UniProtKB">
        <authorList>
            <consortium name="RefSeq"/>
        </authorList>
    </citation>
    <scope>IDENTIFICATION</scope>
    <source>
        <strain evidence="5">OHB3-1</strain>
    </source>
</reference>
<evidence type="ECO:0000256" key="2">
    <source>
        <dbReference type="ARBA" id="ARBA00022490"/>
    </source>
</evidence>
<evidence type="ECO:0000313" key="4">
    <source>
        <dbReference type="Proteomes" id="UP000504603"/>
    </source>
</evidence>
<feature type="domain" description="WW" evidence="3">
    <location>
        <begin position="61"/>
        <end position="95"/>
    </location>
</feature>
<dbReference type="GO" id="GO:0005737">
    <property type="term" value="C:cytoplasm"/>
    <property type="evidence" value="ECO:0007669"/>
    <property type="project" value="UniProtKB-SubCell"/>
</dbReference>
<keyword evidence="4" id="KW-1185">Reference proteome</keyword>
<dbReference type="OrthoDB" id="670666at2759"/>